<name>A0A433V5Y3_9CYAN</name>
<protein>
    <submittedName>
        <fullName evidence="2">Uncharacterized protein</fullName>
    </submittedName>
</protein>
<dbReference type="EMBL" id="RSCL01000019">
    <property type="protein sequence ID" value="RUT01512.1"/>
    <property type="molecule type" value="Genomic_DNA"/>
</dbReference>
<accession>A0A433V5Y3</accession>
<dbReference type="AlphaFoldDB" id="A0A433V5Y3"/>
<reference evidence="2" key="2">
    <citation type="journal article" date="2019" name="Genome Biol. Evol.">
        <title>Day and night: Metabolic profiles and evolutionary relationships of six axenic non-marine cyanobacteria.</title>
        <authorList>
            <person name="Will S.E."/>
            <person name="Henke P."/>
            <person name="Boedeker C."/>
            <person name="Huang S."/>
            <person name="Brinkmann H."/>
            <person name="Rohde M."/>
            <person name="Jarek M."/>
            <person name="Friedl T."/>
            <person name="Seufert S."/>
            <person name="Schumacher M."/>
            <person name="Overmann J."/>
            <person name="Neumann-Schaal M."/>
            <person name="Petersen J."/>
        </authorList>
    </citation>
    <scope>NUCLEOTIDE SEQUENCE [LARGE SCALE GENOMIC DNA]</scope>
    <source>
        <strain evidence="2">PCC 7102</strain>
    </source>
</reference>
<organism evidence="2 3">
    <name type="scientific">Dulcicalothrix desertica PCC 7102</name>
    <dbReference type="NCBI Taxonomy" id="232991"/>
    <lineage>
        <taxon>Bacteria</taxon>
        <taxon>Bacillati</taxon>
        <taxon>Cyanobacteriota</taxon>
        <taxon>Cyanophyceae</taxon>
        <taxon>Nostocales</taxon>
        <taxon>Calotrichaceae</taxon>
        <taxon>Dulcicalothrix</taxon>
    </lineage>
</organism>
<dbReference type="Proteomes" id="UP000271624">
    <property type="component" value="Unassembled WGS sequence"/>
</dbReference>
<gene>
    <name evidence="2" type="ORF">DSM106972_066090</name>
</gene>
<evidence type="ECO:0000313" key="2">
    <source>
        <dbReference type="EMBL" id="RUT01512.1"/>
    </source>
</evidence>
<proteinExistence type="predicted"/>
<reference evidence="2" key="1">
    <citation type="submission" date="2018-12" db="EMBL/GenBank/DDBJ databases">
        <authorList>
            <person name="Will S."/>
            <person name="Neumann-Schaal M."/>
            <person name="Henke P."/>
        </authorList>
    </citation>
    <scope>NUCLEOTIDE SEQUENCE</scope>
    <source>
        <strain evidence="2">PCC 7102</strain>
    </source>
</reference>
<evidence type="ECO:0000313" key="3">
    <source>
        <dbReference type="Proteomes" id="UP000271624"/>
    </source>
</evidence>
<feature type="compositionally biased region" description="Basic and acidic residues" evidence="1">
    <location>
        <begin position="1"/>
        <end position="12"/>
    </location>
</feature>
<feature type="region of interest" description="Disordered" evidence="1">
    <location>
        <begin position="1"/>
        <end position="27"/>
    </location>
</feature>
<sequence>MLKAGAGHDHSGASEFQGGSDANSPVNVDAQTAQRLGIKTEAVKQQPLALGIKFIKLLKIENAWKYC</sequence>
<comment type="caution">
    <text evidence="2">The sequence shown here is derived from an EMBL/GenBank/DDBJ whole genome shotgun (WGS) entry which is preliminary data.</text>
</comment>
<keyword evidence="3" id="KW-1185">Reference proteome</keyword>
<evidence type="ECO:0000256" key="1">
    <source>
        <dbReference type="SAM" id="MobiDB-lite"/>
    </source>
</evidence>